<dbReference type="SUPFAM" id="SSF48097">
    <property type="entry name" value="Regulator of G-protein signaling, RGS"/>
    <property type="match status" value="3"/>
</dbReference>
<dbReference type="PANTHER" id="PTHR10845">
    <property type="entry name" value="REGULATOR OF G PROTEIN SIGNALING"/>
    <property type="match status" value="1"/>
</dbReference>
<dbReference type="Proteomes" id="UP001165085">
    <property type="component" value="Unassembled WGS sequence"/>
</dbReference>
<comment type="caution">
    <text evidence="2">The sequence shown here is derived from an EMBL/GenBank/DDBJ whole genome shotgun (WGS) entry which is preliminary data.</text>
</comment>
<dbReference type="OrthoDB" id="196547at2759"/>
<accession>A0A9W7EJH5</accession>
<feature type="domain" description="RGS" evidence="1">
    <location>
        <begin position="186"/>
        <end position="310"/>
    </location>
</feature>
<protein>
    <recommendedName>
        <fullName evidence="1">RGS domain-containing protein</fullName>
    </recommendedName>
</protein>
<dbReference type="PRINTS" id="PR01301">
    <property type="entry name" value="RGSPROTEIN"/>
</dbReference>
<evidence type="ECO:0000313" key="2">
    <source>
        <dbReference type="EMBL" id="GMH81273.1"/>
    </source>
</evidence>
<keyword evidence="3" id="KW-1185">Reference proteome</keyword>
<dbReference type="InterPro" id="IPR044926">
    <property type="entry name" value="RGS_subdomain_2"/>
</dbReference>
<sequence length="581" mass="66802">MGGGGSKPSPLDLQPAVHVPKKGWTGKVVKGGFSAGPRTMEKIRTRSDFCLLKIVEQETVRKAFALWAHAENVKEGATYLDFVLDVNDMKNESNIGEQKMKLLNLFTTYIPRSSKKILRIDSATRKTIMLAFESFVYDSKVFDLAYEKAYQCLKFDHMPQFLISDSFMKLEQGTQVRRGSSSKVIELRSILSEPRANKALAEFLKENNKVQQILFMKMWENINDFSLDYDKQDAEGQNKRAKNIWESCQKQVKLPSHLRAITNENVNGNVNTKIGPGKDCFDDLSNFLCDTLQSECQRPFLVSKHYNDFLGHASDEYKLDSVVMTLSEFKDDRQLKQTKEEYVNDLNLALKLENVLEDPLLSSYFRRFLRVSFCEENFLFFQDIQDLKEQYFILEGAEEETKEAMRPILQGTAKKIFEKYIQPGAALQVNISASVKEDINKEVEGETTKPSIYDAAQREIFLQMRSGGFMEFKKHDLFNRFKQAHKRKFAQRNFAVGFKPKSNKISEFAHYKLRRSQLNFDEVAEADKNFSFENHAKARRQEIDGGLDYDMITKANIADFEKDMGGLGLEMEEKKEEGGGV</sequence>
<dbReference type="Gene3D" id="1.10.167.10">
    <property type="entry name" value="Regulator of G-protein Signalling 4, domain 2"/>
    <property type="match status" value="3"/>
</dbReference>
<organism evidence="2 3">
    <name type="scientific">Triparma strigata</name>
    <dbReference type="NCBI Taxonomy" id="1606541"/>
    <lineage>
        <taxon>Eukaryota</taxon>
        <taxon>Sar</taxon>
        <taxon>Stramenopiles</taxon>
        <taxon>Ochrophyta</taxon>
        <taxon>Bolidophyceae</taxon>
        <taxon>Parmales</taxon>
        <taxon>Triparmaceae</taxon>
        <taxon>Triparma</taxon>
    </lineage>
</organism>
<dbReference type="AlphaFoldDB" id="A0A9W7EJH5"/>
<feature type="domain" description="RGS" evidence="1">
    <location>
        <begin position="351"/>
        <end position="482"/>
    </location>
</feature>
<evidence type="ECO:0000259" key="1">
    <source>
        <dbReference type="PROSITE" id="PS50132"/>
    </source>
</evidence>
<dbReference type="Pfam" id="PF00615">
    <property type="entry name" value="RGS"/>
    <property type="match status" value="3"/>
</dbReference>
<dbReference type="InterPro" id="IPR036305">
    <property type="entry name" value="RGS_sf"/>
</dbReference>
<reference evidence="3" key="1">
    <citation type="journal article" date="2023" name="Commun. Biol.">
        <title>Genome analysis of Parmales, the sister group of diatoms, reveals the evolutionary specialization of diatoms from phago-mixotrophs to photoautotrophs.</title>
        <authorList>
            <person name="Ban H."/>
            <person name="Sato S."/>
            <person name="Yoshikawa S."/>
            <person name="Yamada K."/>
            <person name="Nakamura Y."/>
            <person name="Ichinomiya M."/>
            <person name="Sato N."/>
            <person name="Blanc-Mathieu R."/>
            <person name="Endo H."/>
            <person name="Kuwata A."/>
            <person name="Ogata H."/>
        </authorList>
    </citation>
    <scope>NUCLEOTIDE SEQUENCE [LARGE SCALE GENOMIC DNA]</scope>
    <source>
        <strain evidence="3">NIES 3701</strain>
    </source>
</reference>
<evidence type="ECO:0000313" key="3">
    <source>
        <dbReference type="Proteomes" id="UP001165085"/>
    </source>
</evidence>
<gene>
    <name evidence="2" type="ORF">TrST_g11796</name>
</gene>
<proteinExistence type="predicted"/>
<dbReference type="PROSITE" id="PS50132">
    <property type="entry name" value="RGS"/>
    <property type="match status" value="3"/>
</dbReference>
<feature type="domain" description="RGS" evidence="1">
    <location>
        <begin position="50"/>
        <end position="171"/>
    </location>
</feature>
<dbReference type="InterPro" id="IPR016137">
    <property type="entry name" value="RGS"/>
</dbReference>
<dbReference type="CDD" id="cd07440">
    <property type="entry name" value="RGS"/>
    <property type="match status" value="1"/>
</dbReference>
<name>A0A9W7EJH5_9STRA</name>
<dbReference type="EMBL" id="BRXY01000255">
    <property type="protein sequence ID" value="GMH81273.1"/>
    <property type="molecule type" value="Genomic_DNA"/>
</dbReference>
<dbReference type="SMART" id="SM00315">
    <property type="entry name" value="RGS"/>
    <property type="match status" value="3"/>
</dbReference>
<dbReference type="PANTHER" id="PTHR10845:SF192">
    <property type="entry name" value="DOUBLE HIT, ISOFORM B"/>
    <property type="match status" value="1"/>
</dbReference>